<accession>A0A3R7P5F9</accession>
<evidence type="ECO:0000313" key="3">
    <source>
        <dbReference type="Proteomes" id="UP000283509"/>
    </source>
</evidence>
<name>A0A3R7P5F9_PENVA</name>
<reference evidence="2 3" key="1">
    <citation type="submission" date="2018-04" db="EMBL/GenBank/DDBJ databases">
        <authorList>
            <person name="Zhang X."/>
            <person name="Yuan J."/>
            <person name="Li F."/>
            <person name="Xiang J."/>
        </authorList>
    </citation>
    <scope>NUCLEOTIDE SEQUENCE [LARGE SCALE GENOMIC DNA]</scope>
    <source>
        <tissue evidence="2">Muscle</tissue>
    </source>
</reference>
<reference evidence="2 3" key="2">
    <citation type="submission" date="2019-01" db="EMBL/GenBank/DDBJ databases">
        <title>The decoding of complex shrimp genome reveals the adaptation for benthos swimmer, frequently molting mechanism and breeding impact on genome.</title>
        <authorList>
            <person name="Sun Y."/>
            <person name="Gao Y."/>
            <person name="Yu Y."/>
        </authorList>
    </citation>
    <scope>NUCLEOTIDE SEQUENCE [LARGE SCALE GENOMIC DNA]</scope>
    <source>
        <tissue evidence="2">Muscle</tissue>
    </source>
</reference>
<dbReference type="EMBL" id="QCYY01001708">
    <property type="protein sequence ID" value="ROT75950.1"/>
    <property type="molecule type" value="Genomic_DNA"/>
</dbReference>
<evidence type="ECO:0000313" key="2">
    <source>
        <dbReference type="EMBL" id="ROT75950.1"/>
    </source>
</evidence>
<organism evidence="2 3">
    <name type="scientific">Penaeus vannamei</name>
    <name type="common">Whiteleg shrimp</name>
    <name type="synonym">Litopenaeus vannamei</name>
    <dbReference type="NCBI Taxonomy" id="6689"/>
    <lineage>
        <taxon>Eukaryota</taxon>
        <taxon>Metazoa</taxon>
        <taxon>Ecdysozoa</taxon>
        <taxon>Arthropoda</taxon>
        <taxon>Crustacea</taxon>
        <taxon>Multicrustacea</taxon>
        <taxon>Malacostraca</taxon>
        <taxon>Eumalacostraca</taxon>
        <taxon>Eucarida</taxon>
        <taxon>Decapoda</taxon>
        <taxon>Dendrobranchiata</taxon>
        <taxon>Penaeoidea</taxon>
        <taxon>Penaeidae</taxon>
        <taxon>Penaeus</taxon>
    </lineage>
</organism>
<protein>
    <submittedName>
        <fullName evidence="2">Uncharacterized protein</fullName>
    </submittedName>
</protein>
<gene>
    <name evidence="2" type="ORF">C7M84_005483</name>
</gene>
<proteinExistence type="predicted"/>
<dbReference type="OrthoDB" id="6382957at2759"/>
<evidence type="ECO:0000256" key="1">
    <source>
        <dbReference type="SAM" id="MobiDB-lite"/>
    </source>
</evidence>
<dbReference type="Proteomes" id="UP000283509">
    <property type="component" value="Unassembled WGS sequence"/>
</dbReference>
<keyword evidence="3" id="KW-1185">Reference proteome</keyword>
<feature type="region of interest" description="Disordered" evidence="1">
    <location>
        <begin position="104"/>
        <end position="194"/>
    </location>
</feature>
<dbReference type="AlphaFoldDB" id="A0A3R7P5F9"/>
<feature type="compositionally biased region" description="Low complexity" evidence="1">
    <location>
        <begin position="112"/>
        <end position="183"/>
    </location>
</feature>
<sequence length="211" mass="23509">MVSISTPTTAVLAVLPDVHVDHHVRPDIPHHDVAALQDVHHVNNKCPDYHDATANHHNTDDDVYNIDHIFANIHIHNHFLSNVFLDNHVHHLLLHHNTSPNHLHLDHPPYPTSSSTTTRIPTTRYYRRSTTTRTTTARPPSSTTRPSRSTTRLAASSSTTARVPTSRPTATPSPTRPSVAPTARKGETPKPAPVVIKLPFFPQFLTQTRSN</sequence>
<comment type="caution">
    <text evidence="2">The sequence shown here is derived from an EMBL/GenBank/DDBJ whole genome shotgun (WGS) entry which is preliminary data.</text>
</comment>